<evidence type="ECO:0000313" key="1">
    <source>
        <dbReference type="EMBL" id="AKK24611.1"/>
    </source>
</evidence>
<dbReference type="KEGG" id="pox:MB84_27600"/>
<keyword evidence="1" id="KW-0614">Plasmid</keyword>
<dbReference type="EMBL" id="CP011518">
    <property type="protein sequence ID" value="AKK24611.1"/>
    <property type="molecule type" value="Genomic_DNA"/>
</dbReference>
<accession>A0A0G3IFB4</accession>
<proteinExistence type="predicted"/>
<evidence type="ECO:0000313" key="2">
    <source>
        <dbReference type="Proteomes" id="UP000035050"/>
    </source>
</evidence>
<gene>
    <name evidence="1" type="ORF">MB84_27600</name>
</gene>
<name>A0A0G3IFB4_9BURK</name>
<keyword evidence="2" id="KW-1185">Reference proteome</keyword>
<organism evidence="1 2">
    <name type="scientific">Pandoraea oxalativorans</name>
    <dbReference type="NCBI Taxonomy" id="573737"/>
    <lineage>
        <taxon>Bacteria</taxon>
        <taxon>Pseudomonadati</taxon>
        <taxon>Pseudomonadota</taxon>
        <taxon>Betaproteobacteria</taxon>
        <taxon>Burkholderiales</taxon>
        <taxon>Burkholderiaceae</taxon>
        <taxon>Pandoraea</taxon>
    </lineage>
</organism>
<dbReference type="PATRIC" id="fig|573737.6.peg.5375"/>
<sequence length="84" mass="9236">MLVATVAATLRPPNRKKFGLTQGRKVLHANVGRLELACPLSNVSQAGHVMGWARERFYLGNEWYDTGGARRTRIAAIRSSNRGG</sequence>
<reference evidence="1" key="1">
    <citation type="submission" date="2016-06" db="EMBL/GenBank/DDBJ databases">
        <title>Pandoraea oxalativorans DSM 23570 Genome Sequencing.</title>
        <authorList>
            <person name="Ee R."/>
            <person name="Lim Y.-L."/>
            <person name="Yong D."/>
            <person name="Yin W.-F."/>
            <person name="Chan K.-G."/>
        </authorList>
    </citation>
    <scope>NUCLEOTIDE SEQUENCE</scope>
    <source>
        <strain evidence="1">DSM 23570</strain>
        <plasmid evidence="1">pPO70-1</plasmid>
    </source>
</reference>
<protein>
    <submittedName>
        <fullName evidence="1">Uncharacterized protein</fullName>
    </submittedName>
</protein>
<dbReference type="Proteomes" id="UP000035050">
    <property type="component" value="Plasmid pPO70-1"/>
</dbReference>
<dbReference type="AlphaFoldDB" id="A0A0G3IFB4"/>
<geneLocation type="plasmid" evidence="1 2">
    <name>pPO70-1</name>
</geneLocation>